<proteinExistence type="predicted"/>
<dbReference type="Proteomes" id="UP001055811">
    <property type="component" value="Linkage Group LG05"/>
</dbReference>
<reference evidence="1 2" key="2">
    <citation type="journal article" date="2022" name="Mol. Ecol. Resour.">
        <title>The genomes of chicory, endive, great burdock and yacon provide insights into Asteraceae paleo-polyploidization history and plant inulin production.</title>
        <authorList>
            <person name="Fan W."/>
            <person name="Wang S."/>
            <person name="Wang H."/>
            <person name="Wang A."/>
            <person name="Jiang F."/>
            <person name="Liu H."/>
            <person name="Zhao H."/>
            <person name="Xu D."/>
            <person name="Zhang Y."/>
        </authorList>
    </citation>
    <scope>NUCLEOTIDE SEQUENCE [LARGE SCALE GENOMIC DNA]</scope>
    <source>
        <strain evidence="2">cv. Punajuju</strain>
        <tissue evidence="1">Leaves</tissue>
    </source>
</reference>
<accession>A0ACB9CYU7</accession>
<comment type="caution">
    <text evidence="1">The sequence shown here is derived from an EMBL/GenBank/DDBJ whole genome shotgun (WGS) entry which is preliminary data.</text>
</comment>
<dbReference type="EMBL" id="CM042013">
    <property type="protein sequence ID" value="KAI3739523.1"/>
    <property type="molecule type" value="Genomic_DNA"/>
</dbReference>
<organism evidence="1 2">
    <name type="scientific">Cichorium intybus</name>
    <name type="common">Chicory</name>
    <dbReference type="NCBI Taxonomy" id="13427"/>
    <lineage>
        <taxon>Eukaryota</taxon>
        <taxon>Viridiplantae</taxon>
        <taxon>Streptophyta</taxon>
        <taxon>Embryophyta</taxon>
        <taxon>Tracheophyta</taxon>
        <taxon>Spermatophyta</taxon>
        <taxon>Magnoliopsida</taxon>
        <taxon>eudicotyledons</taxon>
        <taxon>Gunneridae</taxon>
        <taxon>Pentapetalae</taxon>
        <taxon>asterids</taxon>
        <taxon>campanulids</taxon>
        <taxon>Asterales</taxon>
        <taxon>Asteraceae</taxon>
        <taxon>Cichorioideae</taxon>
        <taxon>Cichorieae</taxon>
        <taxon>Cichoriinae</taxon>
        <taxon>Cichorium</taxon>
    </lineage>
</organism>
<gene>
    <name evidence="1" type="ORF">L2E82_29930</name>
</gene>
<reference evidence="2" key="1">
    <citation type="journal article" date="2022" name="Mol. Ecol. Resour.">
        <title>The genomes of chicory, endive, great burdock and yacon provide insights into Asteraceae palaeo-polyploidization history and plant inulin production.</title>
        <authorList>
            <person name="Fan W."/>
            <person name="Wang S."/>
            <person name="Wang H."/>
            <person name="Wang A."/>
            <person name="Jiang F."/>
            <person name="Liu H."/>
            <person name="Zhao H."/>
            <person name="Xu D."/>
            <person name="Zhang Y."/>
        </authorList>
    </citation>
    <scope>NUCLEOTIDE SEQUENCE [LARGE SCALE GENOMIC DNA]</scope>
    <source>
        <strain evidence="2">cv. Punajuju</strain>
    </source>
</reference>
<sequence length="581" mass="65023">MLKKPTLAGGGGDREVELQKGWQHHRIDKSTLTAYVFHFTPVFVPLLIQVFNNAPPIRPSQNLFPVFSSHRHHCLHPLISSVPNLKSKSNFVILITRKRHRNRLIFGVSSSAMVFYRSVSLLSKLRNRVVQQPSLTNSVRWLQIQTSSDLDLHAQLKELIPEQQERLKKIKSDYGKVELGNITVDMVLGGMRGMTGLLWETSLLDPDEGIRFRGLSIPECQKVLPAAKSGGEPLPEGLLWLLLTGKVPTKEQVDALSKELRSRATIPDHVYKTIDALPVTAHPMTQFTTGVMALQVQSEFQKAYEKGIHKSKYWEPTFEDSLSLIAQVPAVAAYVYRRMYKGGERIAVDESLDYGANFAHMLGFDGPEMQELMRLYVTIHSDHEGGNVSAHTGHLVASALSDPYLSFAAALNGLAGPLHGLANQEVLLWIKSVVAECGENITTDQLKDYVLKTLNSGKVVPGFGHGVLRKTDPRYMCQREFALKHLPNDPLFQLVSKLYDVVPPILTELGKVKNPWPNVDAHSGVLLNYYGLTEARYFTVLFGVSRAIGICSQLIWDRALGLPLERPKSVTMEWLEKKCKK</sequence>
<name>A0ACB9CYU7_CICIN</name>
<evidence type="ECO:0000313" key="2">
    <source>
        <dbReference type="Proteomes" id="UP001055811"/>
    </source>
</evidence>
<evidence type="ECO:0000313" key="1">
    <source>
        <dbReference type="EMBL" id="KAI3739523.1"/>
    </source>
</evidence>
<keyword evidence="2" id="KW-1185">Reference proteome</keyword>
<protein>
    <submittedName>
        <fullName evidence="1">Uncharacterized protein</fullName>
    </submittedName>
</protein>